<dbReference type="Proteomes" id="UP001438707">
    <property type="component" value="Unassembled WGS sequence"/>
</dbReference>
<comment type="similarity">
    <text evidence="2 4">Belongs to the cytochrome P450 family.</text>
</comment>
<evidence type="ECO:0000313" key="6">
    <source>
        <dbReference type="Proteomes" id="UP001438707"/>
    </source>
</evidence>
<dbReference type="AlphaFoldDB" id="A0AAW1RAN5"/>
<keyword evidence="4" id="KW-0560">Oxidoreductase</keyword>
<dbReference type="PRINTS" id="PR00385">
    <property type="entry name" value="P450"/>
</dbReference>
<keyword evidence="3 4" id="KW-0408">Iron</keyword>
<dbReference type="Pfam" id="PF00067">
    <property type="entry name" value="p450"/>
    <property type="match status" value="1"/>
</dbReference>
<dbReference type="InterPro" id="IPR002401">
    <property type="entry name" value="Cyt_P450_E_grp-I"/>
</dbReference>
<dbReference type="InterPro" id="IPR036396">
    <property type="entry name" value="Cyt_P450_sf"/>
</dbReference>
<dbReference type="GO" id="GO:0016705">
    <property type="term" value="F:oxidoreductase activity, acting on paired donors, with incorporation or reduction of molecular oxygen"/>
    <property type="evidence" value="ECO:0007669"/>
    <property type="project" value="InterPro"/>
</dbReference>
<organism evidence="5 6">
    <name type="scientific">Apatococcus lobatus</name>
    <dbReference type="NCBI Taxonomy" id="904363"/>
    <lineage>
        <taxon>Eukaryota</taxon>
        <taxon>Viridiplantae</taxon>
        <taxon>Chlorophyta</taxon>
        <taxon>core chlorophytes</taxon>
        <taxon>Trebouxiophyceae</taxon>
        <taxon>Chlorellales</taxon>
        <taxon>Chlorellaceae</taxon>
        <taxon>Apatococcus</taxon>
    </lineage>
</organism>
<proteinExistence type="inferred from homology"/>
<evidence type="ECO:0008006" key="7">
    <source>
        <dbReference type="Google" id="ProtNLM"/>
    </source>
</evidence>
<reference evidence="5 6" key="1">
    <citation type="journal article" date="2024" name="Nat. Commun.">
        <title>Phylogenomics reveals the evolutionary origins of lichenization in chlorophyte algae.</title>
        <authorList>
            <person name="Puginier C."/>
            <person name="Libourel C."/>
            <person name="Otte J."/>
            <person name="Skaloud P."/>
            <person name="Haon M."/>
            <person name="Grisel S."/>
            <person name="Petersen M."/>
            <person name="Berrin J.G."/>
            <person name="Delaux P.M."/>
            <person name="Dal Grande F."/>
            <person name="Keller J."/>
        </authorList>
    </citation>
    <scope>NUCLEOTIDE SEQUENCE [LARGE SCALE GENOMIC DNA]</scope>
    <source>
        <strain evidence="5 6">SAG 2145</strain>
    </source>
</reference>
<accession>A0AAW1RAN5</accession>
<gene>
    <name evidence="5" type="ORF">WJX74_005464</name>
</gene>
<keyword evidence="3 4" id="KW-0479">Metal-binding</keyword>
<evidence type="ECO:0000256" key="2">
    <source>
        <dbReference type="ARBA" id="ARBA00010617"/>
    </source>
</evidence>
<comment type="cofactor">
    <cofactor evidence="1 3">
        <name>heme</name>
        <dbReference type="ChEBI" id="CHEBI:30413"/>
    </cofactor>
</comment>
<dbReference type="PANTHER" id="PTHR24305">
    <property type="entry name" value="CYTOCHROME P450"/>
    <property type="match status" value="1"/>
</dbReference>
<dbReference type="PROSITE" id="PS00086">
    <property type="entry name" value="CYTOCHROME_P450"/>
    <property type="match status" value="1"/>
</dbReference>
<evidence type="ECO:0000256" key="4">
    <source>
        <dbReference type="RuleBase" id="RU000461"/>
    </source>
</evidence>
<dbReference type="SUPFAM" id="SSF48264">
    <property type="entry name" value="Cytochrome P450"/>
    <property type="match status" value="1"/>
</dbReference>
<keyword evidence="4" id="KW-0503">Monooxygenase</keyword>
<keyword evidence="3 4" id="KW-0349">Heme</keyword>
<dbReference type="PRINTS" id="PR00463">
    <property type="entry name" value="EP450I"/>
</dbReference>
<dbReference type="GO" id="GO:0005506">
    <property type="term" value="F:iron ion binding"/>
    <property type="evidence" value="ECO:0007669"/>
    <property type="project" value="InterPro"/>
</dbReference>
<dbReference type="PANTHER" id="PTHR24305:SF166">
    <property type="entry name" value="CYTOCHROME P450 12A4, MITOCHONDRIAL-RELATED"/>
    <property type="match status" value="1"/>
</dbReference>
<feature type="binding site" description="axial binding residue" evidence="3">
    <location>
        <position position="497"/>
    </location>
    <ligand>
        <name>heme</name>
        <dbReference type="ChEBI" id="CHEBI:30413"/>
    </ligand>
    <ligandPart>
        <name>Fe</name>
        <dbReference type="ChEBI" id="CHEBI:18248"/>
    </ligandPart>
</feature>
<dbReference type="InterPro" id="IPR050121">
    <property type="entry name" value="Cytochrome_P450_monoxygenase"/>
</dbReference>
<evidence type="ECO:0000256" key="1">
    <source>
        <dbReference type="ARBA" id="ARBA00001971"/>
    </source>
</evidence>
<dbReference type="InterPro" id="IPR017972">
    <property type="entry name" value="Cyt_P450_CS"/>
</dbReference>
<sequence>MDLCRFFQTFTPAQQPTNLREFVAPSVTPPVYSAGSRKHTIADAVLGTGRYHTHQRQRVCSAKATSTQRSSPFSTLLDWGQQGATKLSRGLQPFPAGFPAGPSGDQALQLLADPLGYLDRITQQYGPVVGLVLGGEYVVVVADVAAARTVLQDQTGLFVKEGTAFLPGSSLAGNGLLVSDGPVWRRQRQLSNPAFRTAAVQAYAKAMAASAQRLVSETWQGSRERDVYADFNALSLQITMEALFGVDLPPREGRQVTEAVKAAFDYFSQRGASSMVVPEWVPTPVNVQFNAAIITLNRLVYGMISQRRMQLRQQPHPPVCLLEELITATDERGQGMEDEALRDELMTLLIAGQETAAIALTWTCAYLAHNPAAQDSIAAEVQQHLHGQPPSYSNIRGLVGVESALLEGMRLKPPAFIVGRCVSRPTELASCRLPAGTTILVSPYILHRLPGRWRDAAAFQPDRWHHQLQESSGAMGLLPKLAATGAYLPFGAGPRSCIGTGFAMMEASIILAAILQRYQLKPSRVQPSFPTADPQITLRPQEIVTLSVESRP</sequence>
<dbReference type="GO" id="GO:0020037">
    <property type="term" value="F:heme binding"/>
    <property type="evidence" value="ECO:0007669"/>
    <property type="project" value="InterPro"/>
</dbReference>
<name>A0AAW1RAN5_9CHLO</name>
<dbReference type="EMBL" id="JALJOS010000015">
    <property type="protein sequence ID" value="KAK9830754.1"/>
    <property type="molecule type" value="Genomic_DNA"/>
</dbReference>
<comment type="caution">
    <text evidence="5">The sequence shown here is derived from an EMBL/GenBank/DDBJ whole genome shotgun (WGS) entry which is preliminary data.</text>
</comment>
<keyword evidence="6" id="KW-1185">Reference proteome</keyword>
<evidence type="ECO:0000256" key="3">
    <source>
        <dbReference type="PIRSR" id="PIRSR602401-1"/>
    </source>
</evidence>
<dbReference type="GO" id="GO:0004497">
    <property type="term" value="F:monooxygenase activity"/>
    <property type="evidence" value="ECO:0007669"/>
    <property type="project" value="UniProtKB-KW"/>
</dbReference>
<protein>
    <recommendedName>
        <fullName evidence="7">Cytochrome P450</fullName>
    </recommendedName>
</protein>
<evidence type="ECO:0000313" key="5">
    <source>
        <dbReference type="EMBL" id="KAK9830754.1"/>
    </source>
</evidence>
<dbReference type="Gene3D" id="1.10.630.10">
    <property type="entry name" value="Cytochrome P450"/>
    <property type="match status" value="1"/>
</dbReference>
<dbReference type="InterPro" id="IPR001128">
    <property type="entry name" value="Cyt_P450"/>
</dbReference>